<feature type="region of interest" description="Disordered" evidence="5">
    <location>
        <begin position="237"/>
        <end position="263"/>
    </location>
</feature>
<feature type="compositionally biased region" description="Basic and acidic residues" evidence="5">
    <location>
        <begin position="447"/>
        <end position="472"/>
    </location>
</feature>
<evidence type="ECO:0000256" key="3">
    <source>
        <dbReference type="ARBA" id="ARBA00023242"/>
    </source>
</evidence>
<dbReference type="KEGG" id="jcu:105643717"/>
<dbReference type="GO" id="GO:0003723">
    <property type="term" value="F:RNA binding"/>
    <property type="evidence" value="ECO:0007669"/>
    <property type="project" value="UniProtKB-UniRule"/>
</dbReference>
<keyword evidence="3" id="KW-0539">Nucleus</keyword>
<dbReference type="InterPro" id="IPR012677">
    <property type="entry name" value="Nucleotide-bd_a/b_plait_sf"/>
</dbReference>
<feature type="domain" description="RRM" evidence="6">
    <location>
        <begin position="10"/>
        <end position="87"/>
    </location>
</feature>
<feature type="compositionally biased region" description="Polar residues" evidence="5">
    <location>
        <begin position="315"/>
        <end position="330"/>
    </location>
</feature>
<name>A0A067K686_JATCU</name>
<feature type="region of interest" description="Disordered" evidence="5">
    <location>
        <begin position="275"/>
        <end position="586"/>
    </location>
</feature>
<dbReference type="PANTHER" id="PTHR23099">
    <property type="entry name" value="TRANSCRIPTIONAL REGULATOR"/>
    <property type="match status" value="1"/>
</dbReference>
<protein>
    <recommendedName>
        <fullName evidence="6">RRM domain-containing protein</fullName>
    </recommendedName>
</protein>
<feature type="compositionally biased region" description="Acidic residues" evidence="5">
    <location>
        <begin position="247"/>
        <end position="262"/>
    </location>
</feature>
<evidence type="ECO:0000313" key="7">
    <source>
        <dbReference type="EMBL" id="KDP27760.1"/>
    </source>
</evidence>
<keyword evidence="8" id="KW-1185">Reference proteome</keyword>
<dbReference type="InterPro" id="IPR034138">
    <property type="entry name" value="NOP8_RRM"/>
</dbReference>
<evidence type="ECO:0000259" key="6">
    <source>
        <dbReference type="PROSITE" id="PS50102"/>
    </source>
</evidence>
<dbReference type="STRING" id="180498.A0A067K686"/>
<reference evidence="7 8" key="1">
    <citation type="journal article" date="2014" name="PLoS ONE">
        <title>Global Analysis of Gene Expression Profiles in Physic Nut (Jatropha curcas L.) Seedlings Exposed to Salt Stress.</title>
        <authorList>
            <person name="Zhang L."/>
            <person name="Zhang C."/>
            <person name="Wu P."/>
            <person name="Chen Y."/>
            <person name="Li M."/>
            <person name="Jiang H."/>
            <person name="Wu G."/>
        </authorList>
    </citation>
    <scope>NUCLEOTIDE SEQUENCE [LARGE SCALE GENOMIC DNA]</scope>
    <source>
        <strain evidence="8">cv. GZQX0401</strain>
        <tissue evidence="7">Young leaves</tissue>
    </source>
</reference>
<dbReference type="Proteomes" id="UP000027138">
    <property type="component" value="Unassembled WGS sequence"/>
</dbReference>
<feature type="compositionally biased region" description="Polar residues" evidence="5">
    <location>
        <begin position="569"/>
        <end position="582"/>
    </location>
</feature>
<evidence type="ECO:0000256" key="2">
    <source>
        <dbReference type="ARBA" id="ARBA00022884"/>
    </source>
</evidence>
<evidence type="ECO:0000313" key="8">
    <source>
        <dbReference type="Proteomes" id="UP000027138"/>
    </source>
</evidence>
<dbReference type="SUPFAM" id="SSF54928">
    <property type="entry name" value="RNA-binding domain, RBD"/>
    <property type="match status" value="1"/>
</dbReference>
<comment type="subcellular location">
    <subcellularLocation>
        <location evidence="1">Nucleus</location>
        <location evidence="1">Nucleolus</location>
    </subcellularLocation>
</comment>
<dbReference type="InterPro" id="IPR035979">
    <property type="entry name" value="RBD_domain_sf"/>
</dbReference>
<gene>
    <name evidence="7" type="ORF">JCGZ_19789</name>
</gene>
<dbReference type="PROSITE" id="PS50102">
    <property type="entry name" value="RRM"/>
    <property type="match status" value="1"/>
</dbReference>
<feature type="compositionally biased region" description="Polar residues" evidence="5">
    <location>
        <begin position="519"/>
        <end position="532"/>
    </location>
</feature>
<dbReference type="SMART" id="SM00360">
    <property type="entry name" value="RRM"/>
    <property type="match status" value="1"/>
</dbReference>
<dbReference type="AlphaFoldDB" id="A0A067K686"/>
<dbReference type="Pfam" id="PF00076">
    <property type="entry name" value="RRM_1"/>
    <property type="match status" value="1"/>
</dbReference>
<dbReference type="PANTHER" id="PTHR23099:SF0">
    <property type="entry name" value="GERM CELL NUCLEAR ACIDIC PROTEIN"/>
    <property type="match status" value="1"/>
</dbReference>
<feature type="compositionally biased region" description="Polar residues" evidence="5">
    <location>
        <begin position="476"/>
        <end position="489"/>
    </location>
</feature>
<dbReference type="GO" id="GO:0005730">
    <property type="term" value="C:nucleolus"/>
    <property type="evidence" value="ECO:0007669"/>
    <property type="project" value="UniProtKB-SubCell"/>
</dbReference>
<dbReference type="InterPro" id="IPR000504">
    <property type="entry name" value="RRM_dom"/>
</dbReference>
<proteinExistence type="predicted"/>
<dbReference type="OrthoDB" id="21643at2759"/>
<feature type="region of interest" description="Disordered" evidence="5">
    <location>
        <begin position="675"/>
        <end position="701"/>
    </location>
</feature>
<accession>A0A067K686</accession>
<organism evidence="7 8">
    <name type="scientific">Jatropha curcas</name>
    <name type="common">Barbados nut</name>
    <dbReference type="NCBI Taxonomy" id="180498"/>
    <lineage>
        <taxon>Eukaryota</taxon>
        <taxon>Viridiplantae</taxon>
        <taxon>Streptophyta</taxon>
        <taxon>Embryophyta</taxon>
        <taxon>Tracheophyta</taxon>
        <taxon>Spermatophyta</taxon>
        <taxon>Magnoliopsida</taxon>
        <taxon>eudicotyledons</taxon>
        <taxon>Gunneridae</taxon>
        <taxon>Pentapetalae</taxon>
        <taxon>rosids</taxon>
        <taxon>fabids</taxon>
        <taxon>Malpighiales</taxon>
        <taxon>Euphorbiaceae</taxon>
        <taxon>Crotonoideae</taxon>
        <taxon>Jatropheae</taxon>
        <taxon>Jatropha</taxon>
    </lineage>
</organism>
<evidence type="ECO:0000256" key="5">
    <source>
        <dbReference type="SAM" id="MobiDB-lite"/>
    </source>
</evidence>
<sequence length="753" mass="83481">MEGGEDDSTTRIYVGGLGESVTSDDLCTIFSKIGGDIKAVDIIRTKGRSFAYIDFSPSSHNSLSKLFSTYNGCVWKGKRLRLEKAKEHYLDRLKQEWAEDAQLASSTYTAAADDDTDKNMESFKKPMKELSSEKKQLRIFFPRLQKLKSLPFSGTGKHRYSFRRVEVPPLPTHFCDCEEHSGSVYTTEKKAIPVLEEQGGGMSKEELDMMNSVMNKLFEIENVSATAHSDIVLTKEQESSIKVSDDFQSEENEGYSTEDDDNLIINVVQRRKETAFTDQESKLNKGQASKDGPTQDVLKSQTRRHDDGNRKGSVSAVSEGNGSFQSNLNEPGNILEAKLIEPESIAKQSDPKLSWSQKSSWRELIGNKSSSAMNISDILPGISSNKEEKSKSDSITNSKNSKNKKLSRRENQKGQTNKPEVLDKIEVEVPAETKPAKQDSDCMPNSKNEKLLRHENQRGQTDEQEVLDKIEGPAETQPSKQDSDSIANSKNKKLLRHENQGGQTDKPAVLDKIEVEGTAETQPTKQDSDSTPNSKNSKNNKLLRHENQRGQTENQGVLDKIELEGPAETQPTKQDSASNETGRGSAWLNKASWTQLVASNSSSSFSIAQILPGLNFEKQEPVKPDGVIIADSTSCKHSDITEKRKSHTAVDGEMALGFERDRDVKSTPELSQHMVVGNNDVPAPTDGKYGSATKQAAPPTENIYRSAKKQFDLRTNVGGVLIGESCSFMRTDASLKEWENIKAALSGSRKRKR</sequence>
<dbReference type="Gene3D" id="3.30.70.330">
    <property type="match status" value="1"/>
</dbReference>
<dbReference type="EMBL" id="KK914798">
    <property type="protein sequence ID" value="KDP27760.1"/>
    <property type="molecule type" value="Genomic_DNA"/>
</dbReference>
<evidence type="ECO:0000256" key="1">
    <source>
        <dbReference type="ARBA" id="ARBA00004604"/>
    </source>
</evidence>
<evidence type="ECO:0000256" key="4">
    <source>
        <dbReference type="PROSITE-ProRule" id="PRU00176"/>
    </source>
</evidence>
<keyword evidence="2 4" id="KW-0694">RNA-binding</keyword>
<dbReference type="CDD" id="cd12226">
    <property type="entry name" value="RRM_NOL8"/>
    <property type="match status" value="1"/>
</dbReference>